<feature type="coiled-coil region" evidence="1">
    <location>
        <begin position="130"/>
        <end position="183"/>
    </location>
</feature>
<dbReference type="eggNOG" id="COG1196">
    <property type="taxonomic scope" value="Bacteria"/>
</dbReference>
<keyword evidence="1" id="KW-0175">Coiled coil</keyword>
<dbReference type="KEGG" id="ter:Tery_3566"/>
<dbReference type="STRING" id="203124.Tery_3566"/>
<proteinExistence type="predicted"/>
<keyword evidence="2" id="KW-0812">Transmembrane</keyword>
<accession>Q10YM4</accession>
<sequence>MENKETLSRTLNNSKSQLKWLEIAEYSALGTSILTLFFEQILFAATSIILALFLNRINRKIFEEKIQKQIDNEIEELTIDISSVFQNLDSRPNKNTEQTPEVSINSYQNQSNFEYSTITKEDWEGINIKFSEIEEELQSLKDLATDLQQNLGYNLELTKNTSMANEIEELKAQITKLQELNRDIVRPYFIRLIRAVKQLQNTGKY</sequence>
<dbReference type="AlphaFoldDB" id="Q10YM4"/>
<reference evidence="3" key="1">
    <citation type="submission" date="2006-06" db="EMBL/GenBank/DDBJ databases">
        <title>Complete sequence of Trichodesmium erythraeum IMS101.</title>
        <authorList>
            <consortium name="US DOE Joint Genome Institute"/>
            <person name="Copeland A."/>
            <person name="Lucas S."/>
            <person name="Lapidus A."/>
            <person name="Barry K."/>
            <person name="Detter J.C."/>
            <person name="Glavina del Rio T."/>
            <person name="Hammon N."/>
            <person name="Israni S."/>
            <person name="Dalin E."/>
            <person name="Tice H."/>
            <person name="Pitluck S."/>
            <person name="Kiss H."/>
            <person name="Munk A.C."/>
            <person name="Brettin T."/>
            <person name="Bruce D."/>
            <person name="Han C."/>
            <person name="Tapia R."/>
            <person name="Gilna P."/>
            <person name="Schmutz J."/>
            <person name="Larimer F."/>
            <person name="Land M."/>
            <person name="Hauser L."/>
            <person name="Kyrpides N."/>
            <person name="Kim E."/>
            <person name="Richardson P."/>
        </authorList>
    </citation>
    <scope>NUCLEOTIDE SEQUENCE [LARGE SCALE GENOMIC DNA]</scope>
    <source>
        <strain evidence="3">IMS101</strain>
    </source>
</reference>
<evidence type="ECO:0000256" key="1">
    <source>
        <dbReference type="SAM" id="Coils"/>
    </source>
</evidence>
<evidence type="ECO:0000256" key="2">
    <source>
        <dbReference type="SAM" id="Phobius"/>
    </source>
</evidence>
<dbReference type="EMBL" id="CP000393">
    <property type="protein sequence ID" value="ABG52650.1"/>
    <property type="molecule type" value="Genomic_DNA"/>
</dbReference>
<evidence type="ECO:0000313" key="3">
    <source>
        <dbReference type="EMBL" id="ABG52650.1"/>
    </source>
</evidence>
<dbReference type="OrthoDB" id="468460at2"/>
<gene>
    <name evidence="3" type="ordered locus">Tery_3566</name>
</gene>
<feature type="transmembrane region" description="Helical" evidence="2">
    <location>
        <begin position="28"/>
        <end position="54"/>
    </location>
</feature>
<keyword evidence="2" id="KW-0472">Membrane</keyword>
<organism evidence="3">
    <name type="scientific">Trichodesmium erythraeum (strain IMS101)</name>
    <dbReference type="NCBI Taxonomy" id="203124"/>
    <lineage>
        <taxon>Bacteria</taxon>
        <taxon>Bacillati</taxon>
        <taxon>Cyanobacteriota</taxon>
        <taxon>Cyanophyceae</taxon>
        <taxon>Oscillatoriophycideae</taxon>
        <taxon>Oscillatoriales</taxon>
        <taxon>Microcoleaceae</taxon>
        <taxon>Trichodesmium</taxon>
    </lineage>
</organism>
<dbReference type="HOGENOM" id="CLU_082402_0_0_3"/>
<name>Q10YM4_TRIEI</name>
<protein>
    <submittedName>
        <fullName evidence="3">Uncharacterized protein</fullName>
    </submittedName>
</protein>
<dbReference type="RefSeq" id="WP_011612987.1">
    <property type="nucleotide sequence ID" value="NC_008312.1"/>
</dbReference>
<keyword evidence="2" id="KW-1133">Transmembrane helix</keyword>